<sequence length="95" mass="10703">MFIVMTPGTQHSYYLTQKKRVIDLTWPPPPRKTRPDLKGGLLRLLHGSPSPHSPQHNVDPAAFDEAVKVLDKQDIELAIEAFTGLGYEVTVRTLR</sequence>
<keyword evidence="2" id="KW-0614">Plasmid</keyword>
<accession>B8HI02</accession>
<proteinExistence type="predicted"/>
<evidence type="ECO:0000313" key="2">
    <source>
        <dbReference type="EMBL" id="ACL42049.1"/>
    </source>
</evidence>
<organism evidence="2 3">
    <name type="scientific">Pseudarthrobacter chlorophenolicus (strain ATCC 700700 / DSM 12829 / CIP 107037 / JCM 12360 / KCTC 9906 / NCIMB 13794 / A6)</name>
    <name type="common">Arthrobacter chlorophenolicus</name>
    <dbReference type="NCBI Taxonomy" id="452863"/>
    <lineage>
        <taxon>Bacteria</taxon>
        <taxon>Bacillati</taxon>
        <taxon>Actinomycetota</taxon>
        <taxon>Actinomycetes</taxon>
        <taxon>Micrococcales</taxon>
        <taxon>Micrococcaceae</taxon>
        <taxon>Pseudarthrobacter</taxon>
    </lineage>
</organism>
<dbReference type="Proteomes" id="UP000002505">
    <property type="component" value="Plasmid pACHL01"/>
</dbReference>
<evidence type="ECO:0000256" key="1">
    <source>
        <dbReference type="SAM" id="MobiDB-lite"/>
    </source>
</evidence>
<gene>
    <name evidence="2" type="ordered locus">Achl_4098</name>
</gene>
<feature type="region of interest" description="Disordered" evidence="1">
    <location>
        <begin position="25"/>
        <end position="59"/>
    </location>
</feature>
<reference evidence="2" key="1">
    <citation type="submission" date="2009-01" db="EMBL/GenBank/DDBJ databases">
        <title>Complete sequence of plasmid1 of Arthrobacter chlorophenolicus A6.</title>
        <authorList>
            <consortium name="US DOE Joint Genome Institute"/>
            <person name="Lucas S."/>
            <person name="Copeland A."/>
            <person name="Lapidus A."/>
            <person name="Glavina del Rio T."/>
            <person name="Tice H."/>
            <person name="Bruce D."/>
            <person name="Goodwin L."/>
            <person name="Pitluck S."/>
            <person name="Goltsman E."/>
            <person name="Clum A."/>
            <person name="Larimer F."/>
            <person name="Land M."/>
            <person name="Hauser L."/>
            <person name="Kyrpides N."/>
            <person name="Mikhailova N."/>
            <person name="Jansson J."/>
            <person name="Richardson P."/>
        </authorList>
    </citation>
    <scope>NUCLEOTIDE SEQUENCE [LARGE SCALE GENOMIC DNA]</scope>
    <source>
        <strain evidence="2">A6</strain>
        <plasmid evidence="2">pACHL01</plasmid>
    </source>
</reference>
<dbReference type="EMBL" id="CP001342">
    <property type="protein sequence ID" value="ACL42049.1"/>
    <property type="molecule type" value="Genomic_DNA"/>
</dbReference>
<dbReference type="RefSeq" id="WP_012623066.1">
    <property type="nucleotide sequence ID" value="NC_011879.1"/>
</dbReference>
<name>B8HI02_PSECP</name>
<evidence type="ECO:0000313" key="3">
    <source>
        <dbReference type="Proteomes" id="UP000002505"/>
    </source>
</evidence>
<dbReference type="HOGENOM" id="CLU_2366764_0_0_11"/>
<dbReference type="KEGG" id="ach:Achl_4098"/>
<dbReference type="AlphaFoldDB" id="B8HI02"/>
<keyword evidence="3" id="KW-1185">Reference proteome</keyword>
<protein>
    <submittedName>
        <fullName evidence="2">Uncharacterized protein</fullName>
    </submittedName>
</protein>
<geneLocation type="plasmid" evidence="2 3">
    <name>pACHL01</name>
</geneLocation>